<feature type="transmembrane region" description="Helical" evidence="3">
    <location>
        <begin position="55"/>
        <end position="75"/>
    </location>
</feature>
<evidence type="ECO:0000313" key="5">
    <source>
        <dbReference type="Proteomes" id="UP000199589"/>
    </source>
</evidence>
<accession>A0A1I3Z8X3</accession>
<evidence type="ECO:0000256" key="2">
    <source>
        <dbReference type="PIRNR" id="PIRNR016661"/>
    </source>
</evidence>
<dbReference type="OrthoDB" id="9803495at2"/>
<feature type="transmembrane region" description="Helical" evidence="3">
    <location>
        <begin position="112"/>
        <end position="133"/>
    </location>
</feature>
<dbReference type="Proteomes" id="UP000199589">
    <property type="component" value="Unassembled WGS sequence"/>
</dbReference>
<proteinExistence type="inferred from homology"/>
<evidence type="ECO:0000256" key="1">
    <source>
        <dbReference type="ARBA" id="ARBA00010692"/>
    </source>
</evidence>
<organism evidence="4 5">
    <name type="scientific">Marinilactibacillus piezotolerans</name>
    <dbReference type="NCBI Taxonomy" id="258723"/>
    <lineage>
        <taxon>Bacteria</taxon>
        <taxon>Bacillati</taxon>
        <taxon>Bacillota</taxon>
        <taxon>Bacilli</taxon>
        <taxon>Lactobacillales</taxon>
        <taxon>Carnobacteriaceae</taxon>
        <taxon>Marinilactibacillus</taxon>
    </lineage>
</organism>
<dbReference type="AlphaFoldDB" id="A0A1I3Z8X3"/>
<dbReference type="EMBL" id="FOSJ01000030">
    <property type="protein sequence ID" value="SFK40066.1"/>
    <property type="molecule type" value="Genomic_DNA"/>
</dbReference>
<keyword evidence="2 3" id="KW-0472">Membrane</keyword>
<gene>
    <name evidence="4" type="ORF">SAMN04488569_103017</name>
</gene>
<evidence type="ECO:0000256" key="3">
    <source>
        <dbReference type="SAM" id="Phobius"/>
    </source>
</evidence>
<keyword evidence="3" id="KW-0812">Transmembrane</keyword>
<dbReference type="InterPro" id="IPR003784">
    <property type="entry name" value="BioY"/>
</dbReference>
<keyword evidence="3" id="KW-1133">Transmembrane helix</keyword>
<keyword evidence="2" id="KW-1003">Cell membrane</keyword>
<dbReference type="Pfam" id="PF02632">
    <property type="entry name" value="BioY"/>
    <property type="match status" value="1"/>
</dbReference>
<comment type="similarity">
    <text evidence="1 2">Belongs to the BioY family.</text>
</comment>
<feature type="transmembrane region" description="Helical" evidence="3">
    <location>
        <begin position="81"/>
        <end position="100"/>
    </location>
</feature>
<reference evidence="5" key="1">
    <citation type="submission" date="2016-10" db="EMBL/GenBank/DDBJ databases">
        <authorList>
            <person name="Varghese N."/>
            <person name="Submissions S."/>
        </authorList>
    </citation>
    <scope>NUCLEOTIDE SEQUENCE [LARGE SCALE GENOMIC DNA]</scope>
    <source>
        <strain evidence="5">DSM 16108</strain>
    </source>
</reference>
<dbReference type="PIRSF" id="PIRSF016661">
    <property type="entry name" value="BioY"/>
    <property type="match status" value="1"/>
</dbReference>
<dbReference type="PANTHER" id="PTHR34295:SF1">
    <property type="entry name" value="BIOTIN TRANSPORTER BIOY"/>
    <property type="match status" value="1"/>
</dbReference>
<dbReference type="PANTHER" id="PTHR34295">
    <property type="entry name" value="BIOTIN TRANSPORTER BIOY"/>
    <property type="match status" value="1"/>
</dbReference>
<keyword evidence="5" id="KW-1185">Reference proteome</keyword>
<feature type="transmembrane region" description="Helical" evidence="3">
    <location>
        <begin position="12"/>
        <end position="43"/>
    </location>
</feature>
<name>A0A1I3Z8X3_9LACT</name>
<comment type="subcellular location">
    <subcellularLocation>
        <location evidence="2">Cell membrane</location>
        <topology evidence="2">Multi-pass membrane protein</topology>
    </subcellularLocation>
</comment>
<dbReference type="GO" id="GO:0005886">
    <property type="term" value="C:plasma membrane"/>
    <property type="evidence" value="ECO:0007669"/>
    <property type="project" value="UniProtKB-SubCell"/>
</dbReference>
<dbReference type="RefSeq" id="WP_072693990.1">
    <property type="nucleotide sequence ID" value="NZ_FOSJ01000030.1"/>
</dbReference>
<dbReference type="GO" id="GO:0015225">
    <property type="term" value="F:biotin transmembrane transporter activity"/>
    <property type="evidence" value="ECO:0007669"/>
    <property type="project" value="UniProtKB-UniRule"/>
</dbReference>
<keyword evidence="2" id="KW-0813">Transport</keyword>
<dbReference type="Gene3D" id="1.10.1760.20">
    <property type="match status" value="1"/>
</dbReference>
<protein>
    <recommendedName>
        <fullName evidence="2">Biotin transporter</fullName>
    </recommendedName>
</protein>
<evidence type="ECO:0000313" key="4">
    <source>
        <dbReference type="EMBL" id="SFK40066.1"/>
    </source>
</evidence>
<sequence length="182" mass="19828">MKKLSTKDLVQIAVLTSMLSVASVFVIPVGPVPITLQVFFFLLIPALMGKFKGALTILLYMFLGLIGFPVFAGGSGGFQSILSPAFGYIIGAVLVSLVVGRLHRKKSSSMEMISTMMIGILLLYAIGISYQYVIMNIYLQTPITWQTIILTNITTFLPIDMVKAFTAGIVCRRLEGVLIRTA</sequence>
<dbReference type="STRING" id="258723.GCA_900169305_01414"/>